<dbReference type="RefSeq" id="XP_018689786.1">
    <property type="nucleotide sequence ID" value="XM_018841105.1"/>
</dbReference>
<organism evidence="2 3">
    <name type="scientific">Fonsecaea erecta</name>
    <dbReference type="NCBI Taxonomy" id="1367422"/>
    <lineage>
        <taxon>Eukaryota</taxon>
        <taxon>Fungi</taxon>
        <taxon>Dikarya</taxon>
        <taxon>Ascomycota</taxon>
        <taxon>Pezizomycotina</taxon>
        <taxon>Eurotiomycetes</taxon>
        <taxon>Chaetothyriomycetidae</taxon>
        <taxon>Chaetothyriales</taxon>
        <taxon>Herpotrichiellaceae</taxon>
        <taxon>Fonsecaea</taxon>
    </lineage>
</organism>
<evidence type="ECO:0000313" key="3">
    <source>
        <dbReference type="Proteomes" id="UP000078343"/>
    </source>
</evidence>
<reference evidence="2 3" key="1">
    <citation type="submission" date="2016-04" db="EMBL/GenBank/DDBJ databases">
        <title>Draft genome of Fonsecaea erecta CBS 125763.</title>
        <authorList>
            <person name="Weiss V.A."/>
            <person name="Vicente V.A."/>
            <person name="Raittz R.T."/>
            <person name="Moreno L.F."/>
            <person name="De Souza E.M."/>
            <person name="Pedrosa F.O."/>
            <person name="Steffens M.B."/>
            <person name="Faoro H."/>
            <person name="Tadra-Sfeir M.Z."/>
            <person name="Najafzadeh M.J."/>
            <person name="Felipe M.S."/>
            <person name="Teixeira M."/>
            <person name="Sun J."/>
            <person name="Xi L."/>
            <person name="Gomes R."/>
            <person name="De Azevedo C.M."/>
            <person name="Salgado C.G."/>
            <person name="Da Silva M.B."/>
            <person name="Nascimento M.F."/>
            <person name="Queiroz-Telles F."/>
            <person name="Attili D.S."/>
            <person name="Gorbushina A."/>
        </authorList>
    </citation>
    <scope>NUCLEOTIDE SEQUENCE [LARGE SCALE GENOMIC DNA]</scope>
    <source>
        <strain evidence="2 3">CBS 125763</strain>
    </source>
</reference>
<feature type="region of interest" description="Disordered" evidence="1">
    <location>
        <begin position="1"/>
        <end position="89"/>
    </location>
</feature>
<feature type="compositionally biased region" description="Basic and acidic residues" evidence="1">
    <location>
        <begin position="76"/>
        <end position="89"/>
    </location>
</feature>
<proteinExistence type="predicted"/>
<accession>A0A178Z9F9</accession>
<dbReference type="OrthoDB" id="4136084at2759"/>
<comment type="caution">
    <text evidence="2">The sequence shown here is derived from an EMBL/GenBank/DDBJ whole genome shotgun (WGS) entry which is preliminary data.</text>
</comment>
<sequence length="272" mass="30344">MPSNNTSKKIVTYVKSKHADTRPSTRKHHDDDDRSQSEYSSVAPASNYRSEAYKSPKEPRRQEDEERLGSLPIDTRSQRRENLFRHESESFRSTEMPPLVRLATLPYMPVYEHCAVLRNHGISVKLGPDLFRSIAQQGIIQAPPVNHSHHCSAHNAPLDVHNPSAQEKQAVTEAIVFIVRDCGGEVEMPGFDPQPAQRCSSCSSPVSTPTNSSGPVRRDMDEHRNGHRNSFQNSHGSHPGAYDTNTQGNIPIGLASPYEAARSEAHWDSHGR</sequence>
<dbReference type="AlphaFoldDB" id="A0A178Z9F9"/>
<protein>
    <submittedName>
        <fullName evidence="2">Uncharacterized protein</fullName>
    </submittedName>
</protein>
<gene>
    <name evidence="2" type="ORF">AYL99_09598</name>
</gene>
<name>A0A178Z9F9_9EURO</name>
<dbReference type="Proteomes" id="UP000078343">
    <property type="component" value="Unassembled WGS sequence"/>
</dbReference>
<feature type="compositionally biased region" description="Polar residues" evidence="1">
    <location>
        <begin position="37"/>
        <end position="49"/>
    </location>
</feature>
<feature type="compositionally biased region" description="Low complexity" evidence="1">
    <location>
        <begin position="199"/>
        <end position="213"/>
    </location>
</feature>
<dbReference type="EMBL" id="LVYI01000009">
    <property type="protein sequence ID" value="OAP56419.1"/>
    <property type="molecule type" value="Genomic_DNA"/>
</dbReference>
<dbReference type="GeneID" id="30013766"/>
<evidence type="ECO:0000313" key="2">
    <source>
        <dbReference type="EMBL" id="OAP56419.1"/>
    </source>
</evidence>
<feature type="compositionally biased region" description="Basic and acidic residues" evidence="1">
    <location>
        <begin position="51"/>
        <end position="68"/>
    </location>
</feature>
<keyword evidence="3" id="KW-1185">Reference proteome</keyword>
<feature type="region of interest" description="Disordered" evidence="1">
    <location>
        <begin position="195"/>
        <end position="253"/>
    </location>
</feature>
<feature type="compositionally biased region" description="Basic and acidic residues" evidence="1">
    <location>
        <begin position="17"/>
        <end position="36"/>
    </location>
</feature>
<evidence type="ECO:0000256" key="1">
    <source>
        <dbReference type="SAM" id="MobiDB-lite"/>
    </source>
</evidence>